<evidence type="ECO:0000256" key="16">
    <source>
        <dbReference type="SAM" id="MobiDB-lite"/>
    </source>
</evidence>
<dbReference type="InterPro" id="IPR013103">
    <property type="entry name" value="RVT_2"/>
</dbReference>
<dbReference type="GO" id="GO:0003887">
    <property type="term" value="F:DNA-directed DNA polymerase activity"/>
    <property type="evidence" value="ECO:0007669"/>
    <property type="project" value="UniProtKB-EC"/>
</dbReference>
<dbReference type="Pfam" id="PF07727">
    <property type="entry name" value="RVT_2"/>
    <property type="match status" value="1"/>
</dbReference>
<evidence type="ECO:0000256" key="12">
    <source>
        <dbReference type="ARBA" id="ARBA00025590"/>
    </source>
</evidence>
<dbReference type="Gene3D" id="3.30.420.10">
    <property type="entry name" value="Ribonuclease H-like superfamily/Ribonuclease H"/>
    <property type="match status" value="1"/>
</dbReference>
<dbReference type="GO" id="GO:0006508">
    <property type="term" value="P:proteolysis"/>
    <property type="evidence" value="ECO:0007669"/>
    <property type="project" value="UniProtKB-KW"/>
</dbReference>
<dbReference type="InterPro" id="IPR057670">
    <property type="entry name" value="SH3_retrovirus"/>
</dbReference>
<evidence type="ECO:0000256" key="1">
    <source>
        <dbReference type="ARBA" id="ARBA00000077"/>
    </source>
</evidence>
<keyword evidence="5" id="KW-0815">Transposition</keyword>
<dbReference type="GO" id="GO:0046872">
    <property type="term" value="F:metal ion binding"/>
    <property type="evidence" value="ECO:0007669"/>
    <property type="project" value="UniProtKB-KW"/>
</dbReference>
<accession>O42838</accession>
<dbReference type="InterPro" id="IPR035179">
    <property type="entry name" value="DUF5314"/>
</dbReference>
<comment type="catalytic activity">
    <reaction evidence="15">
        <text>DNA(n) + a 2'-deoxyribonucleoside 5'-triphosphate = DNA(n+1) + diphosphate</text>
        <dbReference type="Rhea" id="RHEA:22508"/>
        <dbReference type="Rhea" id="RHEA-COMP:17339"/>
        <dbReference type="Rhea" id="RHEA-COMP:17340"/>
        <dbReference type="ChEBI" id="CHEBI:33019"/>
        <dbReference type="ChEBI" id="CHEBI:61560"/>
        <dbReference type="ChEBI" id="CHEBI:173112"/>
        <dbReference type="EC" id="2.7.7.7"/>
    </reaction>
</comment>
<keyword evidence="11" id="KW-0539">Nucleus</keyword>
<dbReference type="Pfam" id="PF17241">
    <property type="entry name" value="Retrotran_gag_4"/>
    <property type="match status" value="1"/>
</dbReference>
<dbReference type="CDD" id="cd09272">
    <property type="entry name" value="RNase_HI_RT_Ty1"/>
    <property type="match status" value="1"/>
</dbReference>
<evidence type="ECO:0000256" key="2">
    <source>
        <dbReference type="ARBA" id="ARBA00004123"/>
    </source>
</evidence>
<reference evidence="18" key="1">
    <citation type="journal article" date="1995" name="Proc. Natl. Acad. Sci. U.S.A.">
        <title>The Saccharomyces Ty5 retrotransposon family is associated with origins of DNA replication at the telomeres and the silent mating locus HMR.</title>
        <authorList>
            <person name="Zou S."/>
            <person name="Wright D.A."/>
            <person name="Voytas D.F."/>
        </authorList>
    </citation>
    <scope>NUCLEOTIDE SEQUENCE</scope>
    <source>
        <strain evidence="18">NRRL Y-17217</strain>
    </source>
</reference>
<dbReference type="PANTHER" id="PTHR42648">
    <property type="entry name" value="TRANSPOSASE, PUTATIVE-RELATED"/>
    <property type="match status" value="1"/>
</dbReference>
<feature type="modified residue" description="Phosphoserine" evidence="19">
    <location>
        <position position="1095"/>
    </location>
</feature>
<dbReference type="GO" id="GO:0005634">
    <property type="term" value="C:nucleus"/>
    <property type="evidence" value="ECO:0007669"/>
    <property type="project" value="UniProtKB-SubCell"/>
</dbReference>
<dbReference type="SMR" id="O42838"/>
<dbReference type="Pfam" id="PF00665">
    <property type="entry name" value="rve"/>
    <property type="match status" value="1"/>
</dbReference>
<comment type="subcellular location">
    <subcellularLocation>
        <location evidence="3">Cytoplasm</location>
    </subcellularLocation>
    <subcellularLocation>
        <location evidence="2">Nucleus</location>
    </subcellularLocation>
</comment>
<dbReference type="InterPro" id="IPR043502">
    <property type="entry name" value="DNA/RNA_pol_sf"/>
</dbReference>
<evidence type="ECO:0000313" key="18">
    <source>
        <dbReference type="EMBL" id="AAC02631.1"/>
    </source>
</evidence>
<dbReference type="GO" id="GO:0005737">
    <property type="term" value="C:cytoplasm"/>
    <property type="evidence" value="ECO:0007669"/>
    <property type="project" value="UniProtKB-SubCell"/>
</dbReference>
<feature type="region of interest" description="Disordered" evidence="16">
    <location>
        <begin position="824"/>
        <end position="845"/>
    </location>
</feature>
<comment type="function">
    <text evidence="12">Reverse transcriptase/ribonuclease H (RT) is a multifunctional enzyme that catalyzes the conversion of the retro-elements RNA genome into dsDNA within the VLP. The enzyme displays a DNA polymerase activity that can copy either DNA or RNA templates, and a ribonuclease H (RNase H) activity that cleaves the RNA strand of RNA-DNA heteroduplexes during plus-strand synthesis and hydrolyzes RNA primers. The conversion leads to a linear dsDNA copy of the retrotransposon that includes long terminal repeats (LTRs) at both ends.</text>
</comment>
<keyword evidence="8" id="KW-0064">Aspartyl protease</keyword>
<dbReference type="InterPro" id="IPR012337">
    <property type="entry name" value="RNaseH-like_sf"/>
</dbReference>
<dbReference type="PROSITE" id="PS50994">
    <property type="entry name" value="INTEGRASE"/>
    <property type="match status" value="1"/>
</dbReference>
<evidence type="ECO:0000256" key="5">
    <source>
        <dbReference type="ARBA" id="ARBA00022578"/>
    </source>
</evidence>
<dbReference type="SUPFAM" id="SSF53098">
    <property type="entry name" value="Ribonuclease H-like"/>
    <property type="match status" value="1"/>
</dbReference>
<evidence type="ECO:0000256" key="3">
    <source>
        <dbReference type="ARBA" id="ARBA00004496"/>
    </source>
</evidence>
<evidence type="ECO:0000256" key="10">
    <source>
        <dbReference type="ARBA" id="ARBA00022884"/>
    </source>
</evidence>
<reference evidence="18" key="2">
    <citation type="journal article" date="1996" name="Genes Dev.">
        <title>The Saccharomyces retrotransposon Ty5 integrates preferentially into regions of silent chromatin at the telomeres and mating loci.</title>
        <authorList>
            <person name="Zou S."/>
            <person name="Ke N."/>
            <person name="Kim J.M."/>
            <person name="Voytas D.F."/>
        </authorList>
    </citation>
    <scope>NUCLEOTIDE SEQUENCE</scope>
    <source>
        <strain evidence="18">NRRL Y-17217</strain>
    </source>
</reference>
<keyword evidence="19" id="KW-0002">3D-structure</keyword>
<keyword evidence="7" id="KW-0479">Metal-binding</keyword>
<dbReference type="GO" id="GO:0004190">
    <property type="term" value="F:aspartic-type endopeptidase activity"/>
    <property type="evidence" value="ECO:0007669"/>
    <property type="project" value="UniProtKB-KW"/>
</dbReference>
<dbReference type="InterPro" id="IPR054722">
    <property type="entry name" value="PolX-like_BBD"/>
</dbReference>
<dbReference type="GO" id="GO:0015074">
    <property type="term" value="P:DNA integration"/>
    <property type="evidence" value="ECO:0007669"/>
    <property type="project" value="InterPro"/>
</dbReference>
<dbReference type="SUPFAM" id="SSF56672">
    <property type="entry name" value="DNA/RNA polymerases"/>
    <property type="match status" value="1"/>
</dbReference>
<evidence type="ECO:0000256" key="13">
    <source>
        <dbReference type="ARBA" id="ARBA00025615"/>
    </source>
</evidence>
<feature type="domain" description="Integrase catalytic" evidence="17">
    <location>
        <begin position="533"/>
        <end position="703"/>
    </location>
</feature>
<dbReference type="InterPro" id="IPR039537">
    <property type="entry name" value="Retrotran_Ty1/copia-like"/>
</dbReference>
<dbReference type="EMBL" id="U19263">
    <property type="protein sequence ID" value="AAC02631.1"/>
    <property type="molecule type" value="Genomic_DNA"/>
</dbReference>
<reference evidence="18" key="3">
    <citation type="submission" date="1998-02" db="EMBL/GenBank/DDBJ databases">
        <authorList>
            <person name="Zou S."/>
        </authorList>
    </citation>
    <scope>NUCLEOTIDE SEQUENCE</scope>
    <source>
        <strain evidence="18">NRRL Y-17217</strain>
    </source>
</reference>
<dbReference type="GO" id="GO:0003723">
    <property type="term" value="F:RNA binding"/>
    <property type="evidence" value="ECO:0007669"/>
    <property type="project" value="UniProtKB-KW"/>
</dbReference>
<evidence type="ECO:0000256" key="4">
    <source>
        <dbReference type="ARBA" id="ARBA00022490"/>
    </source>
</evidence>
<evidence type="ECO:0007829" key="19">
    <source>
        <dbReference type="PDB" id="6QTM"/>
    </source>
</evidence>
<evidence type="ECO:0000259" key="17">
    <source>
        <dbReference type="PROSITE" id="PS50994"/>
    </source>
</evidence>
<evidence type="ECO:0000256" key="9">
    <source>
        <dbReference type="ARBA" id="ARBA00022801"/>
    </source>
</evidence>
<dbReference type="GO" id="GO:0003964">
    <property type="term" value="F:RNA-directed DNA polymerase activity"/>
    <property type="evidence" value="ECO:0007669"/>
    <property type="project" value="UniProtKB-EC"/>
</dbReference>
<protein>
    <recommendedName>
        <fullName evidence="17">Integrase catalytic domain-containing protein</fullName>
    </recommendedName>
</protein>
<evidence type="ECO:0000256" key="11">
    <source>
        <dbReference type="ARBA" id="ARBA00023242"/>
    </source>
</evidence>
<evidence type="ECO:0000256" key="8">
    <source>
        <dbReference type="ARBA" id="ARBA00022750"/>
    </source>
</evidence>
<keyword evidence="10" id="KW-0694">RNA-binding</keyword>
<evidence type="ECO:0000256" key="14">
    <source>
        <dbReference type="ARBA" id="ARBA00048173"/>
    </source>
</evidence>
<reference evidence="19" key="4">
    <citation type="journal article" date="2019" name="EMBO J.">
        <title>The Sir4 H-BRCT domain interacts with phospho-proteins to sequester and repress yeast heterochromatin.</title>
        <authorList>
            <person name="Deshpande I."/>
            <person name="Keusch J.J."/>
            <person name="Challa K."/>
            <person name="Iesmantavicius V."/>
            <person name="Gasser S.M."/>
            <person name="Gut H."/>
        </authorList>
    </citation>
    <scope>X-RAY CRYSTALLOGRAPHY (3.00 ANGSTROMS) OF 1087-1103</scope>
    <scope>PHOSPHORYLATION AT SER-1095</scope>
</reference>
<dbReference type="PIR" id="T29093">
    <property type="entry name" value="T29093"/>
</dbReference>
<dbReference type="Pfam" id="PF25597">
    <property type="entry name" value="SH3_retrovirus"/>
    <property type="match status" value="1"/>
</dbReference>
<proteinExistence type="evidence at protein level"/>
<comment type="catalytic activity">
    <reaction evidence="14">
        <text>DNA(n) + a 2'-deoxyribonucleoside 5'-triphosphate = DNA(n+1) + diphosphate</text>
        <dbReference type="Rhea" id="RHEA:22508"/>
        <dbReference type="Rhea" id="RHEA-COMP:17339"/>
        <dbReference type="Rhea" id="RHEA-COMP:17340"/>
        <dbReference type="ChEBI" id="CHEBI:33019"/>
        <dbReference type="ChEBI" id="CHEBI:61560"/>
        <dbReference type="ChEBI" id="CHEBI:173112"/>
        <dbReference type="EC" id="2.7.7.49"/>
    </reaction>
</comment>
<name>O42838_SACPA</name>
<evidence type="ECO:0000256" key="7">
    <source>
        <dbReference type="ARBA" id="ARBA00022723"/>
    </source>
</evidence>
<evidence type="ECO:0000256" key="6">
    <source>
        <dbReference type="ARBA" id="ARBA00022670"/>
    </source>
</evidence>
<dbReference type="GO" id="GO:0004523">
    <property type="term" value="F:RNA-DNA hybrid ribonuclease activity"/>
    <property type="evidence" value="ECO:0007669"/>
    <property type="project" value="UniProtKB-EC"/>
</dbReference>
<feature type="compositionally biased region" description="Polar residues" evidence="16">
    <location>
        <begin position="825"/>
        <end position="838"/>
    </location>
</feature>
<sequence length="1626" mass="182237">MTYKLDRNSLRQQVMSPESNASETIINLSNPNNYKQWLYGIETAAEYANEYMNEFVHTGDIQSMKRDYNLSANDESFVKTVFNSFLVKLYKKTIVGEAACEMNWICDDSLGRVSAYDIFSHFEENYNEVTIGSRLTLIEDLPNISSKPVDEIASFLKTLFTMLEDNSEEQDKKKRRDTNIALLLMTFLPELKESFHEKFGDSKALQLSQVIRFCKLKASSNSLSSVSDALVAQDRRSYQKKGNKGCMICGADHRLSNCSLLKRRIPEARIFKLYPNDKTNRSSSASVAIPDYETQGQTAGQITPKSWLCMLSSTVPATKSSDWICDTGCTSHMCHDRSMFSSFTRSSKKDFVRGVGGSIPIMGSGTVNIGTVQLNDVSYVPDLPVNLISIWKLCAKSNSSVTFTKEGVTVKSPDDVISTAGKLNNYLYIFDDLTPVTTFSSQNYFCSKTLDSSKMITSAAFHTVADKMLSQHISPTALPVKWHARMGHPGADIYNSLARTLRFPKFKTAEYTICPTCSLAKGIIKKGKVSLKKYTQPLQMVQADLCGGFRYQEFQSNKYFLTIRDAYSRYYSVIHLKSKADAPIKFMEWINETEQYFSSRGGFKVGSVRTDNGTEFVNKNLHAFFKSKGIEHQLTIPYHSYQNGAVERAHRTIEERTRCLLIGGRVPPSLWSEAVSCAVYLINRSPVVSKNNSIPYCRWFNIPAKDFGIAHLRIFGCTAYATLQPSLRDGKLAPTVISGVMVGYDSNHRGYRIYHPETGRIFVSSQVRFDEHMFPLADTEAVHVSHDFATSAIGGVSKYPETGSTVSAPKNDGSDLANLPITVPKNVNQPAHKPNTSNISSSDDDEDISMEIEMEKPIPECNQDNLPNSGCPPTRIQHSNFESLPTVSTEDETNSSMEKTPERVPAALTYREIPKSSDSEYIPTCRNRTRRVKRTNKKPTRSREIEIYDISRPNVISSDNLPEVRSAKQRKTVSNTNDTVARTNRLPTVLRTLDSNNIDTLHVASTGEEVSIERLSSMALQEAKNNSARTNQANSLTDWFPVGAMPIPDQRYLSVHDGTYISDSQDVGDTDLTPAVTRLVTEENSIESPPSLDSSPPNTSFNAALTAIIHSTKKGNPKTYAQAMGRPDFQEWHNACLKELSAFKDHNTYKLVSLPKQRRALGSRWVFTIKDSGTYKARLVAQGHTQKAGIDYQETFAPVIRYDSVRLFLALASCLKLIVYQMDVDTAFLNSKMNEPVYVKQPPGFINESNPDYVWELYGGMYGLKQAPLLWNEHINNTLQKIGFRRHEGEHGLYFRSTSDGPIYIALYVDDLLVAAPSPKIYDRVKQKLTKLYSMKDLGKVDKFLGLNINQFSNGDITLSLQDYIAKAASESEINICKPTQTPLCDSKPLFETTSPHLKDITPYQSIVGQLLFCANTGRPDISYPVSLLSRFLREPRAIHLESARRVLRYLYTTRSMCLKYRSGSLLALTVYCDASHGAIHDLPHSTGGYVTLLAGAPVTWSSKKLKGVIPVSSTEAEYITASETVMEIEWIQNLFEHLGQPLISSTLYVDNEPAIKLSKHPVFHTRTKHIALRYHKLRSAVAAGIITIEHVITKRQVADIFTKILPAESFKAHRAVMVREPETAK</sequence>
<organism evidence="18">
    <name type="scientific">Saccharomyces paradoxus</name>
    <name type="common">Yeast</name>
    <name type="synonym">Saccharomyces douglasii</name>
    <dbReference type="NCBI Taxonomy" id="27291"/>
    <lineage>
        <taxon>Eukaryota</taxon>
        <taxon>Fungi</taxon>
        <taxon>Dikarya</taxon>
        <taxon>Ascomycota</taxon>
        <taxon>Saccharomycotina</taxon>
        <taxon>Saccharomycetes</taxon>
        <taxon>Saccharomycetales</taxon>
        <taxon>Saccharomycetaceae</taxon>
        <taxon>Saccharomyces</taxon>
    </lineage>
</organism>
<dbReference type="InterPro" id="IPR036397">
    <property type="entry name" value="RNaseH_sf"/>
</dbReference>
<dbReference type="PDB" id="6QTM">
    <property type="method" value="X-ray"/>
    <property type="resolution" value="3.00 A"/>
    <property type="chains" value="D/E/F=1087-1103"/>
</dbReference>
<keyword evidence="9" id="KW-0378">Hydrolase</keyword>
<keyword evidence="6" id="KW-0645">Protease</keyword>
<evidence type="ECO:0000256" key="15">
    <source>
        <dbReference type="ARBA" id="ARBA00049244"/>
    </source>
</evidence>
<dbReference type="GO" id="GO:0032196">
    <property type="term" value="P:transposition"/>
    <property type="evidence" value="ECO:0007669"/>
    <property type="project" value="UniProtKB-KW"/>
</dbReference>
<comment type="function">
    <text evidence="13">Integrase (IN) targets the VLP to the nucleus, where a subparticle preintegration complex (PIC) containing at least integrase and the newly synthesized dsDNA copy of the retrotransposon must transit the nuclear membrane. Once in the nucleus, integrase performs the integration of the dsDNA into the host genome.</text>
</comment>
<dbReference type="Pfam" id="PF22936">
    <property type="entry name" value="Pol_BBD"/>
    <property type="match status" value="1"/>
</dbReference>
<dbReference type="InterPro" id="IPR001584">
    <property type="entry name" value="Integrase_cat-core"/>
</dbReference>
<keyword evidence="4" id="KW-0963">Cytoplasm</keyword>
<dbReference type="PANTHER" id="PTHR42648:SF18">
    <property type="entry name" value="RETROTRANSPOSON, UNCLASSIFIED-LIKE PROTEIN"/>
    <property type="match status" value="1"/>
</dbReference>
<dbReference type="PDBsum" id="6QTM"/>
<comment type="catalytic activity">
    <reaction evidence="1">
        <text>Endonucleolytic cleavage to 5'-phosphomonoester.</text>
        <dbReference type="EC" id="3.1.26.4"/>
    </reaction>
</comment>